<dbReference type="SUPFAM" id="SSF50993">
    <property type="entry name" value="Peptidase/esterase 'gauge' domain"/>
    <property type="match status" value="1"/>
</dbReference>
<keyword evidence="6" id="KW-0720">Serine protease</keyword>
<feature type="signal peptide" evidence="7">
    <location>
        <begin position="1"/>
        <end position="26"/>
    </location>
</feature>
<dbReference type="Pfam" id="PF00326">
    <property type="entry name" value="Peptidase_S9"/>
    <property type="match status" value="1"/>
</dbReference>
<name>A0A940Y370_9BURK</name>
<comment type="caution">
    <text evidence="10">The sequence shown here is derived from an EMBL/GenBank/DDBJ whole genome shotgun (WGS) entry which is preliminary data.</text>
</comment>
<dbReference type="GO" id="GO:0006508">
    <property type="term" value="P:proteolysis"/>
    <property type="evidence" value="ECO:0007669"/>
    <property type="project" value="UniProtKB-KW"/>
</dbReference>
<reference evidence="10 11" key="1">
    <citation type="submission" date="2021-04" db="EMBL/GenBank/DDBJ databases">
        <title>The genome sequence of Ideonella sp. 3Y2.</title>
        <authorList>
            <person name="Liu Y."/>
        </authorList>
    </citation>
    <scope>NUCLEOTIDE SEQUENCE [LARGE SCALE GENOMIC DNA]</scope>
    <source>
        <strain evidence="10 11">3Y2</strain>
    </source>
</reference>
<dbReference type="RefSeq" id="WP_210850999.1">
    <property type="nucleotide sequence ID" value="NZ_JAGQDD010000001.1"/>
</dbReference>
<evidence type="ECO:0000256" key="3">
    <source>
        <dbReference type="ARBA" id="ARBA00011897"/>
    </source>
</evidence>
<keyword evidence="7" id="KW-0732">Signal</keyword>
<evidence type="ECO:0000256" key="7">
    <source>
        <dbReference type="SAM" id="SignalP"/>
    </source>
</evidence>
<evidence type="ECO:0000256" key="1">
    <source>
        <dbReference type="ARBA" id="ARBA00001070"/>
    </source>
</evidence>
<dbReference type="Gene3D" id="3.40.50.1820">
    <property type="entry name" value="alpha/beta hydrolase"/>
    <property type="match status" value="1"/>
</dbReference>
<dbReference type="Proteomes" id="UP000676246">
    <property type="component" value="Unassembled WGS sequence"/>
</dbReference>
<feature type="domain" description="Peptidase S9 prolyl oligopeptidase catalytic" evidence="8">
    <location>
        <begin position="509"/>
        <end position="721"/>
    </location>
</feature>
<dbReference type="InterPro" id="IPR029058">
    <property type="entry name" value="AB_hydrolase_fold"/>
</dbReference>
<evidence type="ECO:0000256" key="6">
    <source>
        <dbReference type="ARBA" id="ARBA00022825"/>
    </source>
</evidence>
<keyword evidence="11" id="KW-1185">Reference proteome</keyword>
<evidence type="ECO:0000313" key="10">
    <source>
        <dbReference type="EMBL" id="MBQ0928882.1"/>
    </source>
</evidence>
<dbReference type="GO" id="GO:0005829">
    <property type="term" value="C:cytosol"/>
    <property type="evidence" value="ECO:0007669"/>
    <property type="project" value="TreeGrafter"/>
</dbReference>
<dbReference type="InterPro" id="IPR023302">
    <property type="entry name" value="Pept_S9A_N"/>
</dbReference>
<comment type="similarity">
    <text evidence="2">Belongs to the peptidase S9A family.</text>
</comment>
<dbReference type="PANTHER" id="PTHR42881:SF2">
    <property type="entry name" value="PROLYL ENDOPEPTIDASE"/>
    <property type="match status" value="1"/>
</dbReference>
<dbReference type="InterPro" id="IPR002471">
    <property type="entry name" value="Pept_S9_AS"/>
</dbReference>
<dbReference type="InterPro" id="IPR001375">
    <property type="entry name" value="Peptidase_S9_cat"/>
</dbReference>
<evidence type="ECO:0000259" key="8">
    <source>
        <dbReference type="Pfam" id="PF00326"/>
    </source>
</evidence>
<dbReference type="GO" id="GO:0004252">
    <property type="term" value="F:serine-type endopeptidase activity"/>
    <property type="evidence" value="ECO:0007669"/>
    <property type="project" value="UniProtKB-EC"/>
</dbReference>
<evidence type="ECO:0000256" key="4">
    <source>
        <dbReference type="ARBA" id="ARBA00022670"/>
    </source>
</evidence>
<proteinExistence type="inferred from homology"/>
<evidence type="ECO:0000259" key="9">
    <source>
        <dbReference type="Pfam" id="PF02897"/>
    </source>
</evidence>
<dbReference type="Gene3D" id="2.130.10.120">
    <property type="entry name" value="Prolyl oligopeptidase, N-terminal domain"/>
    <property type="match status" value="1"/>
</dbReference>
<dbReference type="PROSITE" id="PS00708">
    <property type="entry name" value="PRO_ENDOPEP_SER"/>
    <property type="match status" value="1"/>
</dbReference>
<feature type="chain" id="PRO_5037083262" description="prolyl oligopeptidase" evidence="7">
    <location>
        <begin position="27"/>
        <end position="729"/>
    </location>
</feature>
<evidence type="ECO:0000313" key="11">
    <source>
        <dbReference type="Proteomes" id="UP000676246"/>
    </source>
</evidence>
<dbReference type="Pfam" id="PF02897">
    <property type="entry name" value="Peptidase_S9_N"/>
    <property type="match status" value="1"/>
</dbReference>
<dbReference type="PRINTS" id="PR00862">
    <property type="entry name" value="PROLIGOPTASE"/>
</dbReference>
<protein>
    <recommendedName>
        <fullName evidence="3">prolyl oligopeptidase</fullName>
        <ecNumber evidence="3">3.4.21.26</ecNumber>
    </recommendedName>
</protein>
<dbReference type="InterPro" id="IPR051167">
    <property type="entry name" value="Prolyl_oligopep/macrocyclase"/>
</dbReference>
<organism evidence="10 11">
    <name type="scientific">Ideonella alba</name>
    <dbReference type="NCBI Taxonomy" id="2824118"/>
    <lineage>
        <taxon>Bacteria</taxon>
        <taxon>Pseudomonadati</taxon>
        <taxon>Pseudomonadota</taxon>
        <taxon>Betaproteobacteria</taxon>
        <taxon>Burkholderiales</taxon>
        <taxon>Sphaerotilaceae</taxon>
        <taxon>Ideonella</taxon>
    </lineage>
</organism>
<comment type="catalytic activity">
    <reaction evidence="1">
        <text>Hydrolysis of Pro-|-Xaa &gt;&gt; Ala-|-Xaa in oligopeptides.</text>
        <dbReference type="EC" id="3.4.21.26"/>
    </reaction>
</comment>
<dbReference type="EMBL" id="JAGQDD010000001">
    <property type="protein sequence ID" value="MBQ0928882.1"/>
    <property type="molecule type" value="Genomic_DNA"/>
</dbReference>
<gene>
    <name evidence="10" type="ORF">KAK03_00190</name>
</gene>
<keyword evidence="4" id="KW-0645">Protease</keyword>
<dbReference type="PANTHER" id="PTHR42881">
    <property type="entry name" value="PROLYL ENDOPEPTIDASE"/>
    <property type="match status" value="1"/>
</dbReference>
<evidence type="ECO:0000256" key="5">
    <source>
        <dbReference type="ARBA" id="ARBA00022801"/>
    </source>
</evidence>
<dbReference type="EC" id="3.4.21.26" evidence="3"/>
<evidence type="ECO:0000256" key="2">
    <source>
        <dbReference type="ARBA" id="ARBA00005228"/>
    </source>
</evidence>
<feature type="domain" description="Peptidase S9A N-terminal" evidence="9">
    <location>
        <begin position="30"/>
        <end position="392"/>
    </location>
</feature>
<dbReference type="InterPro" id="IPR002470">
    <property type="entry name" value="Peptidase_S9A"/>
</dbReference>
<dbReference type="AlphaFoldDB" id="A0A940Y370"/>
<dbReference type="SUPFAM" id="SSF53474">
    <property type="entry name" value="alpha/beta-Hydrolases"/>
    <property type="match status" value="1"/>
</dbReference>
<sequence>MTCQPNRRRPGLRALLLLAAAWSALADARPPAAPVRDVVDTYHGVAVHDPYRDLEDLKNPATQAWMAAQGAWASQTLAAIDGRDALAARIAELTQSGGDAIGEMVRVRGGRVFYLKRPEGSSQFKLMVRDGLGGAERVLVDPEAIARRHGGVPHAINYMMPSWDGQRVAYGLSAAGSEDAWLHVIETATARERIRPVPRVQEALVHWTPDSRALTYNQLRRLPPSADPTEFYLDSMVYLQRLGQARPQPIFGRLLRHDLGIDRLDVAGVQFQAGSRFMVARTTDTTVPEGRIFVAPLSDLGRPRARWRALVTAADQVTDLALDGDQLYLRSRQGAPNGRWLVLDLARGDTLAEARTAVAEPAQGVLQRLLPRPDGLVVTVSQGFTQQLMRVGPDGRVGAPLTPGLSGYHEAVADLGRAPDIWLRTSEWTAPPRILRTQADGPPLDTGLQPVRLPKGAPALVAREVLVPSHDGVPVPLAIVHRAGLAMDGQRPTLLEGYASYGSSIEAHYSRRALAWLEKGGVLAFVNARGSGAFGDAWHRAGFKTTKANTWKDGIAAAKYLIAQGITRPAKLAVNGGSAGGIFVGRASTEAPELFAAAVYEVGSLDTVRAEFTANGITNISEFGTVKDPAEFKALLEMSTYHQIRDGVAYPAVLLIHGMNDPRVEVWNSSKTAARLQAANPNGKPVLLRLDAQAGHGIGSTANQFDQQVADMFSFLWWQMGEVTGPTLR</sequence>
<keyword evidence="5" id="KW-0378">Hydrolase</keyword>
<accession>A0A940Y370</accession>
<dbReference type="GO" id="GO:0070012">
    <property type="term" value="F:oligopeptidase activity"/>
    <property type="evidence" value="ECO:0007669"/>
    <property type="project" value="TreeGrafter"/>
</dbReference>